<dbReference type="RefSeq" id="WP_162659344.1">
    <property type="nucleotide sequence ID" value="NZ_LR593887.1"/>
</dbReference>
<feature type="region of interest" description="Disordered" evidence="1">
    <location>
        <begin position="465"/>
        <end position="537"/>
    </location>
</feature>
<accession>A0A6C2YTJ4</accession>
<reference evidence="2" key="1">
    <citation type="submission" date="2019-04" db="EMBL/GenBank/DDBJ databases">
        <authorList>
            <consortium name="Science for Life Laboratories"/>
        </authorList>
    </citation>
    <scope>NUCLEOTIDE SEQUENCE</scope>
    <source>
        <strain evidence="2">MBLW1</strain>
    </source>
</reference>
<feature type="compositionally biased region" description="Low complexity" evidence="1">
    <location>
        <begin position="475"/>
        <end position="522"/>
    </location>
</feature>
<organism evidence="2">
    <name type="scientific">Tuwongella immobilis</name>
    <dbReference type="NCBI Taxonomy" id="692036"/>
    <lineage>
        <taxon>Bacteria</taxon>
        <taxon>Pseudomonadati</taxon>
        <taxon>Planctomycetota</taxon>
        <taxon>Planctomycetia</taxon>
        <taxon>Gemmatales</taxon>
        <taxon>Gemmataceae</taxon>
        <taxon>Tuwongella</taxon>
    </lineage>
</organism>
<feature type="compositionally biased region" description="Low complexity" evidence="1">
    <location>
        <begin position="363"/>
        <end position="385"/>
    </location>
</feature>
<dbReference type="EMBL" id="LR593887">
    <property type="protein sequence ID" value="VTS05834.1"/>
    <property type="molecule type" value="Genomic_DNA"/>
</dbReference>
<dbReference type="Proteomes" id="UP000464378">
    <property type="component" value="Chromosome"/>
</dbReference>
<feature type="compositionally biased region" description="Polar residues" evidence="1">
    <location>
        <begin position="386"/>
        <end position="396"/>
    </location>
</feature>
<proteinExistence type="predicted"/>
<protein>
    <submittedName>
        <fullName evidence="2">Uncharacterized protein</fullName>
    </submittedName>
</protein>
<evidence type="ECO:0000313" key="3">
    <source>
        <dbReference type="Proteomes" id="UP000464378"/>
    </source>
</evidence>
<dbReference type="KEGG" id="tim:GMBLW1_49580"/>
<keyword evidence="3" id="KW-1185">Reference proteome</keyword>
<evidence type="ECO:0000313" key="2">
    <source>
        <dbReference type="EMBL" id="VIP04235.1"/>
    </source>
</evidence>
<sequence length="537" mass="58031">MRLLKQLSVLAIHQVLGDRAESLIDFVRDRTNDPSQRFVRILIDANDRAWKALEVALAGDSWWTRCKERLSGPELLEFRKQVEAFLAADLVPDGKGRDPQFRQRCLVELRAARKANHLPGELPLHADEVAQDAGAFIRYTAPQRVVEAELAQLSQIGDGLRVQGYPNLGEFVNLRPLEGLPLLLIAVRYFFRREVERDPRLSQQFVLDRIETMASEQALAFDRLNTALREHSDKLESLLDTLLDKLDATAAVVDSTHREVLNTQTQLQSIHRESSAQHAETVRLQHESSAQLATLQAQIQTLTAWISEHLARTAAAPTITPAAPTAPQLVAPTIVAPTPMPQPTPISAIGTLPTPVAAPRPSSPARSSVGPAFASSTPAPAHTSARPNGSTTPVESTTIAPVAAESTAAADLETELAAARAVLDQCLAIPADQRHANPALEQAVAQLQGSISTFDRKTGMRRNVMPNHLFMPPKSTASATPPESVSPSPTSSPSPAESQAMPSAAPQSNAAPANADGAPGPDMVRTPFGWMPRSKRK</sequence>
<feature type="region of interest" description="Disordered" evidence="1">
    <location>
        <begin position="356"/>
        <end position="396"/>
    </location>
</feature>
<dbReference type="EMBL" id="LR586016">
    <property type="protein sequence ID" value="VIP04235.1"/>
    <property type="molecule type" value="Genomic_DNA"/>
</dbReference>
<gene>
    <name evidence="2" type="ORF">GMBLW1_49580</name>
</gene>
<evidence type="ECO:0000256" key="1">
    <source>
        <dbReference type="SAM" id="MobiDB-lite"/>
    </source>
</evidence>
<name>A0A6C2YTJ4_9BACT</name>
<dbReference type="InParanoid" id="A0A6C2YTJ4"/>
<dbReference type="AlphaFoldDB" id="A0A6C2YTJ4"/>